<gene>
    <name evidence="8" type="ORF">EJC49_03680</name>
</gene>
<protein>
    <submittedName>
        <fullName evidence="8">Uncharacterized protein</fullName>
    </submittedName>
</protein>
<proteinExistence type="predicted"/>
<evidence type="ECO:0000256" key="4">
    <source>
        <dbReference type="ARBA" id="ARBA00022824"/>
    </source>
</evidence>
<evidence type="ECO:0000313" key="8">
    <source>
        <dbReference type="EMBL" id="RST87835.1"/>
    </source>
</evidence>
<feature type="transmembrane region" description="Helical" evidence="7">
    <location>
        <begin position="331"/>
        <end position="353"/>
    </location>
</feature>
<keyword evidence="5 7" id="KW-1133">Transmembrane helix</keyword>
<dbReference type="PANTHER" id="PTHR13416">
    <property type="match status" value="1"/>
</dbReference>
<reference evidence="8 9" key="1">
    <citation type="submission" date="2018-12" db="EMBL/GenBank/DDBJ databases">
        <title>Mesorhizobium carbonis sp. nov., isolated from coal mine water.</title>
        <authorList>
            <person name="Xin W."/>
            <person name="Xu Z."/>
            <person name="Xiang F."/>
            <person name="Zhang J."/>
            <person name="Xi L."/>
            <person name="Liu J."/>
        </authorList>
    </citation>
    <scope>NUCLEOTIDE SEQUENCE [LARGE SCALE GENOMIC DNA]</scope>
    <source>
        <strain evidence="8 9">B2.3</strain>
    </source>
</reference>
<organism evidence="8 9">
    <name type="scientific">Aquibium carbonis</name>
    <dbReference type="NCBI Taxonomy" id="2495581"/>
    <lineage>
        <taxon>Bacteria</taxon>
        <taxon>Pseudomonadati</taxon>
        <taxon>Pseudomonadota</taxon>
        <taxon>Alphaproteobacteria</taxon>
        <taxon>Hyphomicrobiales</taxon>
        <taxon>Phyllobacteriaceae</taxon>
        <taxon>Aquibium</taxon>
    </lineage>
</organism>
<evidence type="ECO:0000256" key="7">
    <source>
        <dbReference type="SAM" id="Phobius"/>
    </source>
</evidence>
<keyword evidence="9" id="KW-1185">Reference proteome</keyword>
<sequence length="393" mass="42050">MSDSFREVTSVSWFGRLKRSAAGILLGLLLLVAMVIGLFWNEGRAVTTARSLAEGAGLVQTVSADRIDPTLEGRLIHVTGPVVATREPTDDLFGVVAAGIRLERDVEMYQWVERARSDGQVKVGGGEEVVTTYTYEKEWSSSAIDSGRFKQPEGHANPGMNYRSERFQIPEASLGAFRLEEPVLDRIGGARKLTLDQEMIDAVRASYRGPRELHVTAGGAYMGPDPSTPRIGDYRLSWQIVPLGPVSVIGRQTVDSFSLYQTVAGNRLLMVETGAVSAAQMFADAMTGNTILTWALRIGGLLLLMFGFSLIMGPIAVVADVIPVLGRIARLGTGVIAFVLAVLVGGMTIAVAWFWYRPLLAIGIVVAALAIAYGISRMGGKPGAAGARDVPAG</sequence>
<dbReference type="GO" id="GO:0071763">
    <property type="term" value="P:nuclear membrane organization"/>
    <property type="evidence" value="ECO:0007669"/>
    <property type="project" value="TreeGrafter"/>
</dbReference>
<feature type="transmembrane region" description="Helical" evidence="7">
    <location>
        <begin position="359"/>
        <end position="376"/>
    </location>
</feature>
<feature type="transmembrane region" description="Helical" evidence="7">
    <location>
        <begin position="294"/>
        <end position="319"/>
    </location>
</feature>
<name>A0A3S0A378_9HYPH</name>
<dbReference type="RefSeq" id="WP_126698108.1">
    <property type="nucleotide sequence ID" value="NZ_RWKW01000010.1"/>
</dbReference>
<evidence type="ECO:0000256" key="2">
    <source>
        <dbReference type="ARBA" id="ARBA00004586"/>
    </source>
</evidence>
<accession>A0A3S0A378</accession>
<comment type="subcellular location">
    <subcellularLocation>
        <location evidence="1">Endomembrane system</location>
        <topology evidence="1">Multi-pass membrane protein</topology>
    </subcellularLocation>
    <subcellularLocation>
        <location evidence="2">Endoplasmic reticulum membrane</location>
    </subcellularLocation>
</comment>
<dbReference type="Proteomes" id="UP000278398">
    <property type="component" value="Unassembled WGS sequence"/>
</dbReference>
<evidence type="ECO:0000256" key="5">
    <source>
        <dbReference type="ARBA" id="ARBA00022989"/>
    </source>
</evidence>
<keyword evidence="4" id="KW-0256">Endoplasmic reticulum</keyword>
<dbReference type="PANTHER" id="PTHR13416:SF2">
    <property type="entry name" value="TRANSMEMBRANE PROTEIN 43"/>
    <property type="match status" value="1"/>
</dbReference>
<evidence type="ECO:0000256" key="3">
    <source>
        <dbReference type="ARBA" id="ARBA00022692"/>
    </source>
</evidence>
<dbReference type="AlphaFoldDB" id="A0A3S0A378"/>
<evidence type="ECO:0000256" key="6">
    <source>
        <dbReference type="ARBA" id="ARBA00023136"/>
    </source>
</evidence>
<dbReference type="InterPro" id="IPR012430">
    <property type="entry name" value="TMEM43_fam"/>
</dbReference>
<evidence type="ECO:0000313" key="9">
    <source>
        <dbReference type="Proteomes" id="UP000278398"/>
    </source>
</evidence>
<dbReference type="GO" id="GO:0012505">
    <property type="term" value="C:endomembrane system"/>
    <property type="evidence" value="ECO:0007669"/>
    <property type="project" value="UniProtKB-SubCell"/>
</dbReference>
<dbReference type="Pfam" id="PF07787">
    <property type="entry name" value="TMEM43"/>
    <property type="match status" value="1"/>
</dbReference>
<comment type="caution">
    <text evidence="8">The sequence shown here is derived from an EMBL/GenBank/DDBJ whole genome shotgun (WGS) entry which is preliminary data.</text>
</comment>
<dbReference type="GO" id="GO:0006629">
    <property type="term" value="P:lipid metabolic process"/>
    <property type="evidence" value="ECO:0007669"/>
    <property type="project" value="TreeGrafter"/>
</dbReference>
<evidence type="ECO:0000256" key="1">
    <source>
        <dbReference type="ARBA" id="ARBA00004127"/>
    </source>
</evidence>
<dbReference type="OrthoDB" id="273988at2"/>
<feature type="transmembrane region" description="Helical" evidence="7">
    <location>
        <begin position="21"/>
        <end position="40"/>
    </location>
</feature>
<keyword evidence="3 7" id="KW-0812">Transmembrane</keyword>
<dbReference type="EMBL" id="RWKW01000010">
    <property type="protein sequence ID" value="RST87835.1"/>
    <property type="molecule type" value="Genomic_DNA"/>
</dbReference>
<keyword evidence="6 7" id="KW-0472">Membrane</keyword>